<organism evidence="2">
    <name type="scientific">Solibacter usitatus (strain Ellin6076)</name>
    <dbReference type="NCBI Taxonomy" id="234267"/>
    <lineage>
        <taxon>Bacteria</taxon>
        <taxon>Pseudomonadati</taxon>
        <taxon>Acidobacteriota</taxon>
        <taxon>Terriglobia</taxon>
        <taxon>Bryobacterales</taxon>
        <taxon>Solibacteraceae</taxon>
        <taxon>Candidatus Solibacter</taxon>
    </lineage>
</organism>
<sequence length="116" mass="13412">MLKKFILWDFPRASWQYDVVVAIILAFVFLTPRDWFGDKPRLPHASSIALLPSENGNTVFFVNTQMLAGIAEGQRIEKLSRELQSRMSDRRLHVTRVEPILDSEGELQGYMAFTRQ</sequence>
<dbReference type="KEGG" id="sus:Acid_6508"/>
<dbReference type="STRING" id="234267.Acid_6508"/>
<dbReference type="EMBL" id="CP000473">
    <property type="protein sequence ID" value="ABJ87432.1"/>
    <property type="molecule type" value="Genomic_DNA"/>
</dbReference>
<keyword evidence="1" id="KW-1133">Transmembrane helix</keyword>
<name>Q01SD8_SOLUE</name>
<protein>
    <submittedName>
        <fullName evidence="2">Uncharacterized protein</fullName>
    </submittedName>
</protein>
<dbReference type="AlphaFoldDB" id="Q01SD8"/>
<keyword evidence="1" id="KW-0472">Membrane</keyword>
<proteinExistence type="predicted"/>
<evidence type="ECO:0000313" key="2">
    <source>
        <dbReference type="EMBL" id="ABJ87432.1"/>
    </source>
</evidence>
<gene>
    <name evidence="2" type="ordered locus">Acid_6508</name>
</gene>
<dbReference type="InParanoid" id="Q01SD8"/>
<reference evidence="2" key="1">
    <citation type="submission" date="2006-10" db="EMBL/GenBank/DDBJ databases">
        <title>Complete sequence of Solibacter usitatus Ellin6076.</title>
        <authorList>
            <consortium name="US DOE Joint Genome Institute"/>
            <person name="Copeland A."/>
            <person name="Lucas S."/>
            <person name="Lapidus A."/>
            <person name="Barry K."/>
            <person name="Detter J.C."/>
            <person name="Glavina del Rio T."/>
            <person name="Hammon N."/>
            <person name="Israni S."/>
            <person name="Dalin E."/>
            <person name="Tice H."/>
            <person name="Pitluck S."/>
            <person name="Thompson L.S."/>
            <person name="Brettin T."/>
            <person name="Bruce D."/>
            <person name="Han C."/>
            <person name="Tapia R."/>
            <person name="Gilna P."/>
            <person name="Schmutz J."/>
            <person name="Larimer F."/>
            <person name="Land M."/>
            <person name="Hauser L."/>
            <person name="Kyrpides N."/>
            <person name="Mikhailova N."/>
            <person name="Janssen P.H."/>
            <person name="Kuske C.R."/>
            <person name="Richardson P."/>
        </authorList>
    </citation>
    <scope>NUCLEOTIDE SEQUENCE</scope>
    <source>
        <strain evidence="2">Ellin6076</strain>
    </source>
</reference>
<feature type="transmembrane region" description="Helical" evidence="1">
    <location>
        <begin position="15"/>
        <end position="32"/>
    </location>
</feature>
<keyword evidence="1" id="KW-0812">Transmembrane</keyword>
<dbReference type="OrthoDB" id="119540at2"/>
<evidence type="ECO:0000256" key="1">
    <source>
        <dbReference type="SAM" id="Phobius"/>
    </source>
</evidence>
<accession>Q01SD8</accession>
<dbReference type="HOGENOM" id="CLU_2095264_0_0_0"/>